<comment type="caution">
    <text evidence="2">The sequence shown here is derived from an EMBL/GenBank/DDBJ whole genome shotgun (WGS) entry which is preliminary data.</text>
</comment>
<dbReference type="PANTHER" id="PTHR40254">
    <property type="entry name" value="BLR0577 PROTEIN"/>
    <property type="match status" value="1"/>
</dbReference>
<dbReference type="PANTHER" id="PTHR40254:SF1">
    <property type="entry name" value="BLR0577 PROTEIN"/>
    <property type="match status" value="1"/>
</dbReference>
<dbReference type="InterPro" id="IPR038732">
    <property type="entry name" value="HpyO/CreE_NAD-binding"/>
</dbReference>
<reference evidence="2 3" key="1">
    <citation type="submission" date="2020-09" db="EMBL/GenBank/DDBJ databases">
        <title>Echinicola sp. CAU 1574 isolated from sand of Sido Beach.</title>
        <authorList>
            <person name="Kim W."/>
        </authorList>
    </citation>
    <scope>NUCLEOTIDE SEQUENCE [LARGE SCALE GENOMIC DNA]</scope>
    <source>
        <strain evidence="2 3">CAU 1574</strain>
    </source>
</reference>
<sequence length="503" mass="56270">MKNIAIIGGGANGISTFIELFIQIVTAKLQNKVSITLIEKDKKLGYGLAFGTPQPGHILNTQANLMGIFANEPAHFADWLKNNGGKHRADVKVDHDMDNAYTTRKLYGDYIAEQANTYLKRAKKHHLSVKVIHSEAMDISRYKKDYEITFSDQTSLKANYIVLTLGTPKPSTFKSLIQFPTYLDFPWPTSRIKEKIPSTSHVGVLGTSLSAIDCVMTLLDHGHKGKISLFSPDGMLPRAQPIEQGEFERKHLTLENIHKIKRKSLSKPQVKTLIRLFMKEVEHYEGQPVDWKSMDRAGKSPKDLLEWDIACAEKGGDALMNVSYSLRYDSSTIWSWMDTDQKVLFKKWIGSQWAINRHPTPLHNAKKLLRLFQKGQLNVHSMKSPDAVTPNGSGFSIMTDKEEAIEPAFLINATGSSSALENMDGELIQNLLQKEYLSPYAVGGALINERTMQIISPKGGDGIYAVGHLANGLLMDVNAVWYNVRTIGTLAKDLVFRLQEKDA</sequence>
<accession>A0ABR9AJT6</accession>
<evidence type="ECO:0000259" key="1">
    <source>
        <dbReference type="Pfam" id="PF13454"/>
    </source>
</evidence>
<evidence type="ECO:0000313" key="3">
    <source>
        <dbReference type="Proteomes" id="UP000647133"/>
    </source>
</evidence>
<keyword evidence="3" id="KW-1185">Reference proteome</keyword>
<organism evidence="2 3">
    <name type="scientific">Echinicola arenosa</name>
    <dbReference type="NCBI Taxonomy" id="2774144"/>
    <lineage>
        <taxon>Bacteria</taxon>
        <taxon>Pseudomonadati</taxon>
        <taxon>Bacteroidota</taxon>
        <taxon>Cytophagia</taxon>
        <taxon>Cytophagales</taxon>
        <taxon>Cyclobacteriaceae</taxon>
        <taxon>Echinicola</taxon>
    </lineage>
</organism>
<dbReference type="Gene3D" id="3.50.50.60">
    <property type="entry name" value="FAD/NAD(P)-binding domain"/>
    <property type="match status" value="1"/>
</dbReference>
<dbReference type="Proteomes" id="UP000647133">
    <property type="component" value="Unassembled WGS sequence"/>
</dbReference>
<feature type="domain" description="FAD-dependent urate hydroxylase HpyO/Asp monooxygenase CreE-like FAD/NAD(P)-binding" evidence="1">
    <location>
        <begin position="5"/>
        <end position="167"/>
    </location>
</feature>
<dbReference type="InterPro" id="IPR036188">
    <property type="entry name" value="FAD/NAD-bd_sf"/>
</dbReference>
<dbReference type="InterPro" id="IPR052189">
    <property type="entry name" value="L-asp_N-monooxygenase_NS-form"/>
</dbReference>
<dbReference type="SUPFAM" id="SSF51905">
    <property type="entry name" value="FAD/NAD(P)-binding domain"/>
    <property type="match status" value="2"/>
</dbReference>
<dbReference type="Pfam" id="PF13454">
    <property type="entry name" value="NAD_binding_9"/>
    <property type="match status" value="1"/>
</dbReference>
<evidence type="ECO:0000313" key="2">
    <source>
        <dbReference type="EMBL" id="MBD8488799.1"/>
    </source>
</evidence>
<name>A0ABR9AJT6_9BACT</name>
<dbReference type="RefSeq" id="WP_192009650.1">
    <property type="nucleotide sequence ID" value="NZ_JACYTQ010000002.1"/>
</dbReference>
<proteinExistence type="predicted"/>
<protein>
    <submittedName>
        <fullName evidence="2">FAD/NAD(P)-binding protein</fullName>
    </submittedName>
</protein>
<gene>
    <name evidence="2" type="ORF">IFO69_08585</name>
</gene>
<dbReference type="EMBL" id="JACYTQ010000002">
    <property type="protein sequence ID" value="MBD8488799.1"/>
    <property type="molecule type" value="Genomic_DNA"/>
</dbReference>